<evidence type="ECO:0000313" key="1">
    <source>
        <dbReference type="EMBL" id="KAJ6821472.1"/>
    </source>
</evidence>
<dbReference type="EMBL" id="JANAVB010024998">
    <property type="protein sequence ID" value="KAJ6821472.1"/>
    <property type="molecule type" value="Genomic_DNA"/>
</dbReference>
<reference evidence="1" key="1">
    <citation type="journal article" date="2023" name="GigaByte">
        <title>Genome assembly of the bearded iris, Iris pallida Lam.</title>
        <authorList>
            <person name="Bruccoleri R.E."/>
            <person name="Oakeley E.J."/>
            <person name="Faust A.M.E."/>
            <person name="Altorfer M."/>
            <person name="Dessus-Babus S."/>
            <person name="Burckhardt D."/>
            <person name="Oertli M."/>
            <person name="Naumann U."/>
            <person name="Petersen F."/>
            <person name="Wong J."/>
        </authorList>
    </citation>
    <scope>NUCLEOTIDE SEQUENCE</scope>
    <source>
        <strain evidence="1">GSM-AAB239-AS_SAM_17_03QT</strain>
    </source>
</reference>
<proteinExistence type="predicted"/>
<reference evidence="1" key="2">
    <citation type="submission" date="2023-04" db="EMBL/GenBank/DDBJ databases">
        <authorList>
            <person name="Bruccoleri R.E."/>
            <person name="Oakeley E.J."/>
            <person name="Faust A.-M."/>
            <person name="Dessus-Babus S."/>
            <person name="Altorfer M."/>
            <person name="Burckhardt D."/>
            <person name="Oertli M."/>
            <person name="Naumann U."/>
            <person name="Petersen F."/>
            <person name="Wong J."/>
        </authorList>
    </citation>
    <scope>NUCLEOTIDE SEQUENCE</scope>
    <source>
        <strain evidence="1">GSM-AAB239-AS_SAM_17_03QT</strain>
        <tissue evidence="1">Leaf</tissue>
    </source>
</reference>
<dbReference type="AlphaFoldDB" id="A0AAX6FYW8"/>
<dbReference type="Proteomes" id="UP001140949">
    <property type="component" value="Unassembled WGS sequence"/>
</dbReference>
<comment type="caution">
    <text evidence="1">The sequence shown here is derived from an EMBL/GenBank/DDBJ whole genome shotgun (WGS) entry which is preliminary data.</text>
</comment>
<sequence length="105" mass="12099">MLLGSLITYDMYPHDRRVFLESYIVGLPPESPFLWDLHCWVTQNLHFYGTYTVGLSPESPFLWDLHCWVTPRISIFMGLLCITFGVYHPSGAYHLRGLSPSGYVT</sequence>
<keyword evidence="2" id="KW-1185">Reference proteome</keyword>
<organism evidence="1 2">
    <name type="scientific">Iris pallida</name>
    <name type="common">Sweet iris</name>
    <dbReference type="NCBI Taxonomy" id="29817"/>
    <lineage>
        <taxon>Eukaryota</taxon>
        <taxon>Viridiplantae</taxon>
        <taxon>Streptophyta</taxon>
        <taxon>Embryophyta</taxon>
        <taxon>Tracheophyta</taxon>
        <taxon>Spermatophyta</taxon>
        <taxon>Magnoliopsida</taxon>
        <taxon>Liliopsida</taxon>
        <taxon>Asparagales</taxon>
        <taxon>Iridaceae</taxon>
        <taxon>Iridoideae</taxon>
        <taxon>Irideae</taxon>
        <taxon>Iris</taxon>
    </lineage>
</organism>
<accession>A0AAX6FYW8</accession>
<gene>
    <name evidence="1" type="ORF">M6B38_392430</name>
</gene>
<name>A0AAX6FYW8_IRIPA</name>
<evidence type="ECO:0000313" key="2">
    <source>
        <dbReference type="Proteomes" id="UP001140949"/>
    </source>
</evidence>
<protein>
    <submittedName>
        <fullName evidence="1">Uncharacterized protein</fullName>
    </submittedName>
</protein>